<dbReference type="EMBL" id="CACVAR010000109">
    <property type="protein sequence ID" value="CAA6802944.1"/>
    <property type="molecule type" value="Genomic_DNA"/>
</dbReference>
<protein>
    <recommendedName>
        <fullName evidence="1">Stress-response A/B barrel domain-containing protein</fullName>
    </recommendedName>
</protein>
<accession>A0A6S6SD50</accession>
<dbReference type="InterPro" id="IPR013097">
    <property type="entry name" value="Dabb"/>
</dbReference>
<organism evidence="2">
    <name type="scientific">uncultured Sulfurovum sp</name>
    <dbReference type="NCBI Taxonomy" id="269237"/>
    <lineage>
        <taxon>Bacteria</taxon>
        <taxon>Pseudomonadati</taxon>
        <taxon>Campylobacterota</taxon>
        <taxon>Epsilonproteobacteria</taxon>
        <taxon>Campylobacterales</taxon>
        <taxon>Sulfurovaceae</taxon>
        <taxon>Sulfurovum</taxon>
        <taxon>environmental samples</taxon>
    </lineage>
</organism>
<gene>
    <name evidence="2" type="ORF">HELGO_WM34508</name>
</gene>
<sequence>MVKHIVMFDFKDENKKENLEKAKEMLEA</sequence>
<proteinExistence type="predicted"/>
<name>A0A6S6SD50_9BACT</name>
<feature type="domain" description="Stress-response A/B barrel" evidence="1">
    <location>
        <begin position="2"/>
        <end position="28"/>
    </location>
</feature>
<reference evidence="2" key="1">
    <citation type="submission" date="2020-01" db="EMBL/GenBank/DDBJ databases">
        <authorList>
            <person name="Meier V. D."/>
            <person name="Meier V D."/>
        </authorList>
    </citation>
    <scope>NUCLEOTIDE SEQUENCE</scope>
    <source>
        <strain evidence="2">HLG_WM_MAG_03</strain>
    </source>
</reference>
<feature type="non-terminal residue" evidence="2">
    <location>
        <position position="28"/>
    </location>
</feature>
<dbReference type="AlphaFoldDB" id="A0A6S6SD50"/>
<evidence type="ECO:0000259" key="1">
    <source>
        <dbReference type="PROSITE" id="PS51502"/>
    </source>
</evidence>
<evidence type="ECO:0000313" key="2">
    <source>
        <dbReference type="EMBL" id="CAA6802944.1"/>
    </source>
</evidence>
<dbReference type="PROSITE" id="PS51502">
    <property type="entry name" value="S_R_A_B_BARREL"/>
    <property type="match status" value="1"/>
</dbReference>